<sequence>MNEQIILLFLVLIITMLILWQSYRINDFNVEGLIFGVRVPEKYRRESRVISIIKNYNKRVLTLTAICFILFICAFYFIQKVYIIIVYSYLLAFINLYSCYLANKKLKIVKKNIGWEKKSENKVYVQIGKGNTSRNLNLMLFYVAVAISVLGFLITISRLSSLPKMVPVHFGINGPDNWVDSTTFTGKLQVVMLPLVSMICVFSMFFSAKIQAKKDNTRFNGGTLSSLILKKSFLNKSMTQMLGIISIGVSLMILYGVLLVVGIMKFNDVSNFIFIVITIGVIFFPMTYLIYSTKKANQLKSDSISDEKEIYNDDDINYIGGIFYHNPNDPANIVPKRIGYGLDFNYAHILGKAALLILVAVLIGIIIIMAVFNI</sequence>
<feature type="transmembrane region" description="Helical" evidence="1">
    <location>
        <begin position="241"/>
        <end position="266"/>
    </location>
</feature>
<dbReference type="Proteomes" id="UP000265930">
    <property type="component" value="Unassembled WGS sequence"/>
</dbReference>
<feature type="transmembrane region" description="Helical" evidence="1">
    <location>
        <begin position="188"/>
        <end position="208"/>
    </location>
</feature>
<protein>
    <recommendedName>
        <fullName evidence="2">DUF5808 domain-containing protein</fullName>
    </recommendedName>
</protein>
<dbReference type="STRING" id="225345.CLCHR_40240"/>
<dbReference type="OrthoDB" id="9808690at2"/>
<reference evidence="4 6" key="2">
    <citation type="submission" date="2018-08" db="EMBL/GenBank/DDBJ databases">
        <title>Genome of Clostridium chromiireducens C1, DSM12136.</title>
        <authorList>
            <person name="Xing M."/>
            <person name="Wei Y."/>
            <person name="Ang E.L."/>
            <person name="Zhao H."/>
            <person name="Zhang Y."/>
        </authorList>
    </citation>
    <scope>NUCLEOTIDE SEQUENCE [LARGE SCALE GENOMIC DNA]</scope>
    <source>
        <strain evidence="4 6">C1</strain>
    </source>
</reference>
<dbReference type="EMBL" id="MZGT01000074">
    <property type="protein sequence ID" value="OPJ58187.1"/>
    <property type="molecule type" value="Genomic_DNA"/>
</dbReference>
<feature type="transmembrane region" description="Helical" evidence="1">
    <location>
        <begin position="60"/>
        <end position="78"/>
    </location>
</feature>
<dbReference type="PANTHER" id="PTHR37810:SF5">
    <property type="entry name" value="IMMUNITY PROTEIN SDPI"/>
    <property type="match status" value="1"/>
</dbReference>
<keyword evidence="1" id="KW-0472">Membrane</keyword>
<feature type="transmembrane region" description="Helical" evidence="1">
    <location>
        <begin position="84"/>
        <end position="102"/>
    </location>
</feature>
<organism evidence="3 5">
    <name type="scientific">Clostridium chromiireducens</name>
    <dbReference type="NCBI Taxonomy" id="225345"/>
    <lineage>
        <taxon>Bacteria</taxon>
        <taxon>Bacillati</taxon>
        <taxon>Bacillota</taxon>
        <taxon>Clostridia</taxon>
        <taxon>Eubacteriales</taxon>
        <taxon>Clostridiaceae</taxon>
        <taxon>Clostridium</taxon>
    </lineage>
</organism>
<comment type="caution">
    <text evidence="3">The sequence shown here is derived from an EMBL/GenBank/DDBJ whole genome shotgun (WGS) entry which is preliminary data.</text>
</comment>
<feature type="domain" description="DUF5808" evidence="2">
    <location>
        <begin position="327"/>
        <end position="352"/>
    </location>
</feature>
<keyword evidence="1" id="KW-0812">Transmembrane</keyword>
<evidence type="ECO:0000313" key="4">
    <source>
        <dbReference type="EMBL" id="RII32239.1"/>
    </source>
</evidence>
<feature type="transmembrane region" description="Helical" evidence="1">
    <location>
        <begin position="136"/>
        <end position="156"/>
    </location>
</feature>
<dbReference type="InterPro" id="IPR043831">
    <property type="entry name" value="DUF5808"/>
</dbReference>
<keyword evidence="5" id="KW-1185">Reference proteome</keyword>
<dbReference type="Proteomes" id="UP000191056">
    <property type="component" value="Unassembled WGS sequence"/>
</dbReference>
<gene>
    <name evidence="3" type="ORF">CLCHR_40240</name>
    <name evidence="4" type="ORF">D2A34_23710</name>
</gene>
<feature type="transmembrane region" description="Helical" evidence="1">
    <location>
        <begin position="6"/>
        <end position="23"/>
    </location>
</feature>
<keyword evidence="1" id="KW-1133">Transmembrane helix</keyword>
<evidence type="ECO:0000256" key="1">
    <source>
        <dbReference type="SAM" id="Phobius"/>
    </source>
</evidence>
<evidence type="ECO:0000313" key="6">
    <source>
        <dbReference type="Proteomes" id="UP000265930"/>
    </source>
</evidence>
<name>A0A1V4IF98_9CLOT</name>
<dbReference type="Pfam" id="PF19124">
    <property type="entry name" value="DUF5808"/>
    <property type="match status" value="1"/>
</dbReference>
<dbReference type="GO" id="GO:0009636">
    <property type="term" value="P:response to toxic substance"/>
    <property type="evidence" value="ECO:0007669"/>
    <property type="project" value="TreeGrafter"/>
</dbReference>
<dbReference type="PANTHER" id="PTHR37810">
    <property type="entry name" value="IMMUNITY PROTEIN SDPI"/>
    <property type="match status" value="1"/>
</dbReference>
<dbReference type="AlphaFoldDB" id="A0A1V4IF98"/>
<evidence type="ECO:0000259" key="2">
    <source>
        <dbReference type="Pfam" id="PF19124"/>
    </source>
</evidence>
<dbReference type="EMBL" id="QXDJ01000008">
    <property type="protein sequence ID" value="RII32239.1"/>
    <property type="molecule type" value="Genomic_DNA"/>
</dbReference>
<evidence type="ECO:0000313" key="5">
    <source>
        <dbReference type="Proteomes" id="UP000191056"/>
    </source>
</evidence>
<dbReference type="RefSeq" id="WP_079441672.1">
    <property type="nucleotide sequence ID" value="NZ_MZGT01000074.1"/>
</dbReference>
<proteinExistence type="predicted"/>
<reference evidence="3 5" key="1">
    <citation type="submission" date="2017-03" db="EMBL/GenBank/DDBJ databases">
        <title>Genome sequence of Clostridium chromiireducens DSM 23318.</title>
        <authorList>
            <person name="Poehlein A."/>
            <person name="Daniel R."/>
        </authorList>
    </citation>
    <scope>NUCLEOTIDE SEQUENCE [LARGE SCALE GENOMIC DNA]</scope>
    <source>
        <strain evidence="3 5">DSM 23318</strain>
    </source>
</reference>
<evidence type="ECO:0000313" key="3">
    <source>
        <dbReference type="EMBL" id="OPJ58187.1"/>
    </source>
</evidence>
<accession>A0A1V4IF98</accession>
<feature type="transmembrane region" description="Helical" evidence="1">
    <location>
        <begin position="272"/>
        <end position="291"/>
    </location>
</feature>
<feature type="transmembrane region" description="Helical" evidence="1">
    <location>
        <begin position="353"/>
        <end position="372"/>
    </location>
</feature>